<keyword evidence="2 8" id="KW-1277">Toxin-antitoxin system</keyword>
<evidence type="ECO:0000256" key="3">
    <source>
        <dbReference type="ARBA" id="ARBA00022722"/>
    </source>
</evidence>
<dbReference type="InterPro" id="IPR022907">
    <property type="entry name" value="VapC_family"/>
</dbReference>
<dbReference type="Proteomes" id="UP001596111">
    <property type="component" value="Unassembled WGS sequence"/>
</dbReference>
<dbReference type="SUPFAM" id="SSF88723">
    <property type="entry name" value="PIN domain-like"/>
    <property type="match status" value="1"/>
</dbReference>
<evidence type="ECO:0000259" key="9">
    <source>
        <dbReference type="Pfam" id="PF01850"/>
    </source>
</evidence>
<comment type="function">
    <text evidence="8">Toxic component of a toxin-antitoxin (TA) system. An RNase.</text>
</comment>
<evidence type="ECO:0000256" key="6">
    <source>
        <dbReference type="ARBA" id="ARBA00022842"/>
    </source>
</evidence>
<dbReference type="Gene3D" id="3.40.50.1010">
    <property type="entry name" value="5'-nuclease"/>
    <property type="match status" value="1"/>
</dbReference>
<protein>
    <recommendedName>
        <fullName evidence="8">Ribonuclease VapC</fullName>
        <shortName evidence="8">RNase VapC</shortName>
        <ecNumber evidence="8">3.1.-.-</ecNumber>
    </recommendedName>
    <alternativeName>
        <fullName evidence="8">Toxin VapC</fullName>
    </alternativeName>
</protein>
<keyword evidence="6 8" id="KW-0460">Magnesium</keyword>
<dbReference type="InterPro" id="IPR050556">
    <property type="entry name" value="Type_II_TA_system_RNase"/>
</dbReference>
<name>A0ABW0SST5_9GAMM</name>
<evidence type="ECO:0000256" key="5">
    <source>
        <dbReference type="ARBA" id="ARBA00022801"/>
    </source>
</evidence>
<comment type="similarity">
    <text evidence="7 8">Belongs to the PINc/VapC protein family.</text>
</comment>
<proteinExistence type="inferred from homology"/>
<keyword evidence="11" id="KW-1185">Reference proteome</keyword>
<keyword evidence="8" id="KW-0800">Toxin</keyword>
<accession>A0ABW0SST5</accession>
<dbReference type="RefSeq" id="WP_377323334.1">
    <property type="nucleotide sequence ID" value="NZ_JBHSNG010000001.1"/>
</dbReference>
<keyword evidence="4 8" id="KW-0479">Metal-binding</keyword>
<dbReference type="InterPro" id="IPR029060">
    <property type="entry name" value="PIN-like_dom_sf"/>
</dbReference>
<dbReference type="PANTHER" id="PTHR33653:SF1">
    <property type="entry name" value="RIBONUCLEASE VAPC2"/>
    <property type="match status" value="1"/>
</dbReference>
<dbReference type="EC" id="3.1.-.-" evidence="8"/>
<keyword evidence="3 8" id="KW-0540">Nuclease</keyword>
<feature type="binding site" evidence="8">
    <location>
        <position position="100"/>
    </location>
    <ligand>
        <name>Mg(2+)</name>
        <dbReference type="ChEBI" id="CHEBI:18420"/>
    </ligand>
</feature>
<dbReference type="PANTHER" id="PTHR33653">
    <property type="entry name" value="RIBONUCLEASE VAPC2"/>
    <property type="match status" value="1"/>
</dbReference>
<dbReference type="HAMAP" id="MF_00265">
    <property type="entry name" value="VapC_Nob1"/>
    <property type="match status" value="1"/>
</dbReference>
<comment type="cofactor">
    <cofactor evidence="1 8">
        <name>Mg(2+)</name>
        <dbReference type="ChEBI" id="CHEBI:18420"/>
    </cofactor>
</comment>
<evidence type="ECO:0000256" key="7">
    <source>
        <dbReference type="ARBA" id="ARBA00038093"/>
    </source>
</evidence>
<evidence type="ECO:0000256" key="1">
    <source>
        <dbReference type="ARBA" id="ARBA00001946"/>
    </source>
</evidence>
<comment type="caution">
    <text evidence="10">The sequence shown here is derived from an EMBL/GenBank/DDBJ whole genome shotgun (WGS) entry which is preliminary data.</text>
</comment>
<reference evidence="11" key="1">
    <citation type="journal article" date="2019" name="Int. J. Syst. Evol. Microbiol.">
        <title>The Global Catalogue of Microorganisms (GCM) 10K type strain sequencing project: providing services to taxonomists for standard genome sequencing and annotation.</title>
        <authorList>
            <consortium name="The Broad Institute Genomics Platform"/>
            <consortium name="The Broad Institute Genome Sequencing Center for Infectious Disease"/>
            <person name="Wu L."/>
            <person name="Ma J."/>
        </authorList>
    </citation>
    <scope>NUCLEOTIDE SEQUENCE [LARGE SCALE GENOMIC DNA]</scope>
    <source>
        <strain evidence="11">CGMCC 1.13587</strain>
    </source>
</reference>
<evidence type="ECO:0000256" key="2">
    <source>
        <dbReference type="ARBA" id="ARBA00022649"/>
    </source>
</evidence>
<gene>
    <name evidence="8" type="primary">vapC</name>
    <name evidence="10" type="ORF">ACFPPB_00540</name>
</gene>
<dbReference type="Pfam" id="PF01850">
    <property type="entry name" value="PIN"/>
    <property type="match status" value="1"/>
</dbReference>
<keyword evidence="5 8" id="KW-0378">Hydrolase</keyword>
<sequence>MSLGYLLDTNICIYALSGRYPRVQQRIDRHVPGRIATSVIVYGELQFGIAKSARREDAQLRLDAFTQIVNVLPLPFETAEHYGDIRALLAKRGTPIGGNDLWIAAHARAANVTLVTNNIGEFERVPGLRLANWAE</sequence>
<evidence type="ECO:0000313" key="10">
    <source>
        <dbReference type="EMBL" id="MFC5579605.1"/>
    </source>
</evidence>
<organism evidence="10 11">
    <name type="scientific">Rhodanobacter terrae</name>
    <dbReference type="NCBI Taxonomy" id="418647"/>
    <lineage>
        <taxon>Bacteria</taxon>
        <taxon>Pseudomonadati</taxon>
        <taxon>Pseudomonadota</taxon>
        <taxon>Gammaproteobacteria</taxon>
        <taxon>Lysobacterales</taxon>
        <taxon>Rhodanobacteraceae</taxon>
        <taxon>Rhodanobacter</taxon>
    </lineage>
</organism>
<evidence type="ECO:0000256" key="8">
    <source>
        <dbReference type="HAMAP-Rule" id="MF_00265"/>
    </source>
</evidence>
<feature type="binding site" evidence="8">
    <location>
        <position position="8"/>
    </location>
    <ligand>
        <name>Mg(2+)</name>
        <dbReference type="ChEBI" id="CHEBI:18420"/>
    </ligand>
</feature>
<dbReference type="EMBL" id="JBHSNG010000001">
    <property type="protein sequence ID" value="MFC5579605.1"/>
    <property type="molecule type" value="Genomic_DNA"/>
</dbReference>
<feature type="domain" description="PIN" evidence="9">
    <location>
        <begin position="5"/>
        <end position="127"/>
    </location>
</feature>
<evidence type="ECO:0000256" key="4">
    <source>
        <dbReference type="ARBA" id="ARBA00022723"/>
    </source>
</evidence>
<dbReference type="CDD" id="cd18735">
    <property type="entry name" value="PIN_HiVapC1-like"/>
    <property type="match status" value="1"/>
</dbReference>
<dbReference type="InterPro" id="IPR002716">
    <property type="entry name" value="PIN_dom"/>
</dbReference>
<evidence type="ECO:0000313" key="11">
    <source>
        <dbReference type="Proteomes" id="UP001596111"/>
    </source>
</evidence>